<dbReference type="Proteomes" id="UP001500791">
    <property type="component" value="Unassembled WGS sequence"/>
</dbReference>
<dbReference type="Pfam" id="PF09622">
    <property type="entry name" value="DUF2391"/>
    <property type="match status" value="1"/>
</dbReference>
<keyword evidence="1" id="KW-0472">Membrane</keyword>
<proteinExistence type="predicted"/>
<dbReference type="InterPro" id="IPR013416">
    <property type="entry name" value="CHP02587_IM"/>
</dbReference>
<evidence type="ECO:0000256" key="1">
    <source>
        <dbReference type="SAM" id="Phobius"/>
    </source>
</evidence>
<protein>
    <submittedName>
        <fullName evidence="2">TIGR02587 family membrane protein</fullName>
    </submittedName>
</protein>
<dbReference type="RefSeq" id="WP_167178292.1">
    <property type="nucleotide sequence ID" value="NZ_BAAAEJ010000009.1"/>
</dbReference>
<organism evidence="2 3">
    <name type="scientific">Brevundimonas terrae</name>
    <dbReference type="NCBI Taxonomy" id="363631"/>
    <lineage>
        <taxon>Bacteria</taxon>
        <taxon>Pseudomonadati</taxon>
        <taxon>Pseudomonadota</taxon>
        <taxon>Alphaproteobacteria</taxon>
        <taxon>Caulobacterales</taxon>
        <taxon>Caulobacteraceae</taxon>
        <taxon>Brevundimonas</taxon>
    </lineage>
</organism>
<feature type="transmembrane region" description="Helical" evidence="1">
    <location>
        <begin position="216"/>
        <end position="238"/>
    </location>
</feature>
<feature type="transmembrane region" description="Helical" evidence="1">
    <location>
        <begin position="51"/>
        <end position="68"/>
    </location>
</feature>
<sequence>MGRFKANHKMQATYLRDLGRAFGGALLFSLPLLLTMEMWQLGMTLEPWRQLMFLLASLPVLYGLAHYAGFTSSRGGWDNLLEVAVALFVAAVTGAALLTLTGAWELGNLRVATGQLTMQLVPAAIGALLARKQLAADDRQDGVRKGDYFGELFLMMSGALFLALNLAPTEEIQLVAYRIGPEATLALMGLSMLLLHIFVFEVGFAGQEEQETPLEALLHFTVPGYAICLLASMGILALLGMNDAHGTGAIMANTVVLAFPASLGAAAARLLV</sequence>
<feature type="transmembrane region" description="Helical" evidence="1">
    <location>
        <begin position="80"/>
        <end position="104"/>
    </location>
</feature>
<feature type="transmembrane region" description="Helical" evidence="1">
    <location>
        <begin position="146"/>
        <end position="164"/>
    </location>
</feature>
<dbReference type="InterPro" id="IPR024464">
    <property type="entry name" value="DUF2391"/>
</dbReference>
<keyword evidence="1" id="KW-0812">Transmembrane</keyword>
<gene>
    <name evidence="2" type="ORF">GCM10009093_25480</name>
</gene>
<evidence type="ECO:0000313" key="2">
    <source>
        <dbReference type="EMBL" id="GAA0397749.1"/>
    </source>
</evidence>
<feature type="transmembrane region" description="Helical" evidence="1">
    <location>
        <begin position="250"/>
        <end position="271"/>
    </location>
</feature>
<dbReference type="EMBL" id="BAAAEJ010000009">
    <property type="protein sequence ID" value="GAA0397749.1"/>
    <property type="molecule type" value="Genomic_DNA"/>
</dbReference>
<dbReference type="NCBIfam" id="TIGR02587">
    <property type="entry name" value="TIGR02587 family membrane protein"/>
    <property type="match status" value="1"/>
</dbReference>
<feature type="transmembrane region" description="Helical" evidence="1">
    <location>
        <begin position="116"/>
        <end position="134"/>
    </location>
</feature>
<keyword evidence="1" id="KW-1133">Transmembrane helix</keyword>
<name>A0ABN0YJJ5_9CAUL</name>
<accession>A0ABN0YJJ5</accession>
<feature type="transmembrane region" description="Helical" evidence="1">
    <location>
        <begin position="21"/>
        <end position="39"/>
    </location>
</feature>
<evidence type="ECO:0000313" key="3">
    <source>
        <dbReference type="Proteomes" id="UP001500791"/>
    </source>
</evidence>
<feature type="transmembrane region" description="Helical" evidence="1">
    <location>
        <begin position="184"/>
        <end position="204"/>
    </location>
</feature>
<comment type="caution">
    <text evidence="2">The sequence shown here is derived from an EMBL/GenBank/DDBJ whole genome shotgun (WGS) entry which is preliminary data.</text>
</comment>
<keyword evidence="3" id="KW-1185">Reference proteome</keyword>
<reference evidence="2 3" key="1">
    <citation type="journal article" date="2019" name="Int. J. Syst. Evol. Microbiol.">
        <title>The Global Catalogue of Microorganisms (GCM) 10K type strain sequencing project: providing services to taxonomists for standard genome sequencing and annotation.</title>
        <authorList>
            <consortium name="The Broad Institute Genomics Platform"/>
            <consortium name="The Broad Institute Genome Sequencing Center for Infectious Disease"/>
            <person name="Wu L."/>
            <person name="Ma J."/>
        </authorList>
    </citation>
    <scope>NUCLEOTIDE SEQUENCE [LARGE SCALE GENOMIC DNA]</scope>
    <source>
        <strain evidence="2 3">JCM 13476</strain>
    </source>
</reference>